<dbReference type="InterPro" id="IPR002123">
    <property type="entry name" value="Plipid/glycerol_acylTrfase"/>
</dbReference>
<reference evidence="4" key="2">
    <citation type="submission" date="2021-04" db="EMBL/GenBank/DDBJ databases">
        <authorList>
            <person name="Gilroy R."/>
        </authorList>
    </citation>
    <scope>NUCLEOTIDE SEQUENCE</scope>
    <source>
        <strain evidence="4">CHK193-4272</strain>
    </source>
</reference>
<evidence type="ECO:0000259" key="3">
    <source>
        <dbReference type="SMART" id="SM00563"/>
    </source>
</evidence>
<dbReference type="PANTHER" id="PTHR10434">
    <property type="entry name" value="1-ACYL-SN-GLYCEROL-3-PHOSPHATE ACYLTRANSFERASE"/>
    <property type="match status" value="1"/>
</dbReference>
<dbReference type="Pfam" id="PF01553">
    <property type="entry name" value="Acyltransferase"/>
    <property type="match status" value="1"/>
</dbReference>
<dbReference type="SUPFAM" id="SSF69593">
    <property type="entry name" value="Glycerol-3-phosphate (1)-acyltransferase"/>
    <property type="match status" value="1"/>
</dbReference>
<dbReference type="Proteomes" id="UP000886808">
    <property type="component" value="Unassembled WGS sequence"/>
</dbReference>
<evidence type="ECO:0000313" key="5">
    <source>
        <dbReference type="Proteomes" id="UP000886808"/>
    </source>
</evidence>
<evidence type="ECO:0000256" key="2">
    <source>
        <dbReference type="ARBA" id="ARBA00023315"/>
    </source>
</evidence>
<dbReference type="EMBL" id="DXIE01000003">
    <property type="protein sequence ID" value="HIV61273.1"/>
    <property type="molecule type" value="Genomic_DNA"/>
</dbReference>
<accession>A0A9D1TGY2</accession>
<evidence type="ECO:0000256" key="1">
    <source>
        <dbReference type="ARBA" id="ARBA00022679"/>
    </source>
</evidence>
<dbReference type="CDD" id="cd07989">
    <property type="entry name" value="LPLAT_AGPAT-like"/>
    <property type="match status" value="1"/>
</dbReference>
<evidence type="ECO:0000313" key="4">
    <source>
        <dbReference type="EMBL" id="HIV61273.1"/>
    </source>
</evidence>
<dbReference type="GO" id="GO:0003841">
    <property type="term" value="F:1-acylglycerol-3-phosphate O-acyltransferase activity"/>
    <property type="evidence" value="ECO:0007669"/>
    <property type="project" value="TreeGrafter"/>
</dbReference>
<keyword evidence="1" id="KW-0808">Transferase</keyword>
<dbReference type="AlphaFoldDB" id="A0A9D1TGY2"/>
<proteinExistence type="predicted"/>
<dbReference type="GO" id="GO:0006654">
    <property type="term" value="P:phosphatidic acid biosynthetic process"/>
    <property type="evidence" value="ECO:0007669"/>
    <property type="project" value="TreeGrafter"/>
</dbReference>
<protein>
    <submittedName>
        <fullName evidence="4">1-acyl-sn-glycerol-3-phosphate acyltransferase</fullName>
    </submittedName>
</protein>
<comment type="caution">
    <text evidence="4">The sequence shown here is derived from an EMBL/GenBank/DDBJ whole genome shotgun (WGS) entry which is preliminary data.</text>
</comment>
<sequence length="196" mass="21899">MATFQPKFQWLALPFISLAFHVHCGFKVIGRENIPDGGCVICPNHSDVIDPPLVAACIGNKHRIRVMAKKELFQKKNFGNLITWLGAFPVDRNRADIKAIKTALQAVRDGNKLLIFPQGTRDAHEGEAKEGAAMLAVKTKAPIVPVYVSEKKGFRTHAYVVFGKPFYPDTSSKDYHAISDDILKRIYALKKEIPKK</sequence>
<organism evidence="4 5">
    <name type="scientific">Candidatus Butyricicoccus avistercoris</name>
    <dbReference type="NCBI Taxonomy" id="2838518"/>
    <lineage>
        <taxon>Bacteria</taxon>
        <taxon>Bacillati</taxon>
        <taxon>Bacillota</taxon>
        <taxon>Clostridia</taxon>
        <taxon>Eubacteriales</taxon>
        <taxon>Butyricicoccaceae</taxon>
        <taxon>Butyricicoccus</taxon>
    </lineage>
</organism>
<dbReference type="SMART" id="SM00563">
    <property type="entry name" value="PlsC"/>
    <property type="match status" value="1"/>
</dbReference>
<feature type="domain" description="Phospholipid/glycerol acyltransferase" evidence="3">
    <location>
        <begin position="39"/>
        <end position="151"/>
    </location>
</feature>
<name>A0A9D1TGY2_9FIRM</name>
<dbReference type="PANTHER" id="PTHR10434:SF11">
    <property type="entry name" value="1-ACYL-SN-GLYCEROL-3-PHOSPHATE ACYLTRANSFERASE"/>
    <property type="match status" value="1"/>
</dbReference>
<gene>
    <name evidence="4" type="ORF">H9746_00235</name>
</gene>
<reference evidence="4" key="1">
    <citation type="journal article" date="2021" name="PeerJ">
        <title>Extensive microbial diversity within the chicken gut microbiome revealed by metagenomics and culture.</title>
        <authorList>
            <person name="Gilroy R."/>
            <person name="Ravi A."/>
            <person name="Getino M."/>
            <person name="Pursley I."/>
            <person name="Horton D.L."/>
            <person name="Alikhan N.F."/>
            <person name="Baker D."/>
            <person name="Gharbi K."/>
            <person name="Hall N."/>
            <person name="Watson M."/>
            <person name="Adriaenssens E.M."/>
            <person name="Foster-Nyarko E."/>
            <person name="Jarju S."/>
            <person name="Secka A."/>
            <person name="Antonio M."/>
            <person name="Oren A."/>
            <person name="Chaudhuri R.R."/>
            <person name="La Ragione R."/>
            <person name="Hildebrand F."/>
            <person name="Pallen M.J."/>
        </authorList>
    </citation>
    <scope>NUCLEOTIDE SEQUENCE</scope>
    <source>
        <strain evidence="4">CHK193-4272</strain>
    </source>
</reference>
<keyword evidence="2 4" id="KW-0012">Acyltransferase</keyword>